<protein>
    <recommendedName>
        <fullName evidence="13">PDZ domain-containing protein</fullName>
    </recommendedName>
</protein>
<feature type="transmembrane region" description="Helical" evidence="12">
    <location>
        <begin position="32"/>
        <end position="50"/>
    </location>
</feature>
<dbReference type="AlphaFoldDB" id="A0A1A9Z0X3"/>
<dbReference type="GO" id="GO:0019867">
    <property type="term" value="C:outer membrane"/>
    <property type="evidence" value="ECO:0007669"/>
    <property type="project" value="InterPro"/>
</dbReference>
<keyword evidence="8 12" id="KW-1133">Transmembrane helix</keyword>
<evidence type="ECO:0000256" key="8">
    <source>
        <dbReference type="ARBA" id="ARBA00022989"/>
    </source>
</evidence>
<evidence type="ECO:0000313" key="15">
    <source>
        <dbReference type="Proteomes" id="UP000092445"/>
    </source>
</evidence>
<evidence type="ECO:0000259" key="13">
    <source>
        <dbReference type="SMART" id="SM00228"/>
    </source>
</evidence>
<accession>A0A1A9Z0X3</accession>
<dbReference type="InterPro" id="IPR024930">
    <property type="entry name" value="Skp_dom_sf"/>
</dbReference>
<evidence type="ECO:0000256" key="11">
    <source>
        <dbReference type="SAM" id="Coils"/>
    </source>
</evidence>
<evidence type="ECO:0000256" key="1">
    <source>
        <dbReference type="ARBA" id="ARBA00001947"/>
    </source>
</evidence>
<keyword evidence="11" id="KW-0175">Coiled coil</keyword>
<keyword evidence="5 12" id="KW-0812">Transmembrane</keyword>
<dbReference type="VEuPathDB" id="VectorBase:GPAI000601"/>
<keyword evidence="15" id="KW-1185">Reference proteome</keyword>
<evidence type="ECO:0000256" key="10">
    <source>
        <dbReference type="ARBA" id="ARBA00023136"/>
    </source>
</evidence>
<dbReference type="Gene3D" id="2.40.160.50">
    <property type="entry name" value="membrane protein fhac: a member of the omp85/tpsb transporter family"/>
    <property type="match status" value="1"/>
</dbReference>
<evidence type="ECO:0000256" key="6">
    <source>
        <dbReference type="ARBA" id="ARBA00022801"/>
    </source>
</evidence>
<dbReference type="InterPro" id="IPR001478">
    <property type="entry name" value="PDZ"/>
</dbReference>
<name>A0A1A9Z0X3_GLOPL</name>
<dbReference type="EnsemblMetazoa" id="GPAI000601-RA">
    <property type="protein sequence ID" value="GPAI000601-PA"/>
    <property type="gene ID" value="GPAI000601"/>
</dbReference>
<keyword evidence="4" id="KW-0645">Protease</keyword>
<dbReference type="Pfam" id="PF07244">
    <property type="entry name" value="POTRA"/>
    <property type="match status" value="1"/>
</dbReference>
<evidence type="ECO:0000256" key="12">
    <source>
        <dbReference type="SAM" id="Phobius"/>
    </source>
</evidence>
<dbReference type="SMART" id="SM00228">
    <property type="entry name" value="PDZ"/>
    <property type="match status" value="2"/>
</dbReference>
<organism evidence="14 15">
    <name type="scientific">Glossina pallidipes</name>
    <name type="common">Tsetse fly</name>
    <dbReference type="NCBI Taxonomy" id="7398"/>
    <lineage>
        <taxon>Eukaryota</taxon>
        <taxon>Metazoa</taxon>
        <taxon>Ecdysozoa</taxon>
        <taxon>Arthropoda</taxon>
        <taxon>Hexapoda</taxon>
        <taxon>Insecta</taxon>
        <taxon>Pterygota</taxon>
        <taxon>Neoptera</taxon>
        <taxon>Endopterygota</taxon>
        <taxon>Diptera</taxon>
        <taxon>Brachycera</taxon>
        <taxon>Muscomorpha</taxon>
        <taxon>Hippoboscoidea</taxon>
        <taxon>Glossinidae</taxon>
        <taxon>Glossina</taxon>
    </lineage>
</organism>
<dbReference type="InterPro" id="IPR005632">
    <property type="entry name" value="Chaperone_Skp"/>
</dbReference>
<dbReference type="Gene3D" id="2.30.42.10">
    <property type="match status" value="2"/>
</dbReference>
<dbReference type="PANTHER" id="PTHR42837">
    <property type="entry name" value="REGULATOR OF SIGMA-E PROTEASE RSEP"/>
    <property type="match status" value="1"/>
</dbReference>
<dbReference type="PANTHER" id="PTHR42837:SF2">
    <property type="entry name" value="MEMBRANE METALLOPROTEASE ARASP2, CHLOROPLASTIC-RELATED"/>
    <property type="match status" value="1"/>
</dbReference>
<dbReference type="InterPro" id="IPR036034">
    <property type="entry name" value="PDZ_sf"/>
</dbReference>
<dbReference type="Pfam" id="PF03938">
    <property type="entry name" value="OmpH"/>
    <property type="match status" value="1"/>
</dbReference>
<dbReference type="InterPro" id="IPR008915">
    <property type="entry name" value="Peptidase_M50"/>
</dbReference>
<dbReference type="SUPFAM" id="SSF111384">
    <property type="entry name" value="OmpH-like"/>
    <property type="match status" value="1"/>
</dbReference>
<dbReference type="GO" id="GO:0004222">
    <property type="term" value="F:metalloendopeptidase activity"/>
    <property type="evidence" value="ECO:0007669"/>
    <property type="project" value="InterPro"/>
</dbReference>
<comment type="similarity">
    <text evidence="3">Belongs to the peptidase M50A family.</text>
</comment>
<dbReference type="Gene3D" id="3.10.20.310">
    <property type="entry name" value="membrane protein fhac"/>
    <property type="match status" value="2"/>
</dbReference>
<evidence type="ECO:0000256" key="7">
    <source>
        <dbReference type="ARBA" id="ARBA00022833"/>
    </source>
</evidence>
<feature type="domain" description="PDZ" evidence="13">
    <location>
        <begin position="130"/>
        <end position="200"/>
    </location>
</feature>
<dbReference type="InterPro" id="IPR010827">
    <property type="entry name" value="BamA/TamA_POTRA"/>
</dbReference>
<dbReference type="InterPro" id="IPR000184">
    <property type="entry name" value="Bac_surfAg_D15"/>
</dbReference>
<feature type="coiled-coil region" evidence="11">
    <location>
        <begin position="558"/>
        <end position="592"/>
    </location>
</feature>
<keyword evidence="10 12" id="KW-0472">Membrane</keyword>
<evidence type="ECO:0000256" key="2">
    <source>
        <dbReference type="ARBA" id="ARBA00004141"/>
    </source>
</evidence>
<dbReference type="GO" id="GO:0006508">
    <property type="term" value="P:proteolysis"/>
    <property type="evidence" value="ECO:0007669"/>
    <property type="project" value="UniProtKB-KW"/>
</dbReference>
<evidence type="ECO:0000256" key="3">
    <source>
        <dbReference type="ARBA" id="ARBA00009989"/>
    </source>
</evidence>
<evidence type="ECO:0000256" key="5">
    <source>
        <dbReference type="ARBA" id="ARBA00022692"/>
    </source>
</evidence>
<comment type="subcellular location">
    <subcellularLocation>
        <location evidence="2">Membrane</location>
        <topology evidence="2">Multi-pass membrane protein</topology>
    </subcellularLocation>
</comment>
<feature type="domain" description="PDZ" evidence="13">
    <location>
        <begin position="38"/>
        <end position="105"/>
    </location>
</feature>
<dbReference type="Proteomes" id="UP000092445">
    <property type="component" value="Unassembled WGS sequence"/>
</dbReference>
<proteinExistence type="inferred from homology"/>
<evidence type="ECO:0000256" key="9">
    <source>
        <dbReference type="ARBA" id="ARBA00023049"/>
    </source>
</evidence>
<dbReference type="GO" id="GO:0051082">
    <property type="term" value="F:unfolded protein binding"/>
    <property type="evidence" value="ECO:0007669"/>
    <property type="project" value="InterPro"/>
</dbReference>
<dbReference type="Pfam" id="PF02163">
    <property type="entry name" value="Peptidase_M50"/>
    <property type="match status" value="1"/>
</dbReference>
<reference evidence="14" key="2">
    <citation type="submission" date="2020-05" db="UniProtKB">
        <authorList>
            <consortium name="EnsemblMetazoa"/>
        </authorList>
    </citation>
    <scope>IDENTIFICATION</scope>
    <source>
        <strain evidence="14">IAEA</strain>
    </source>
</reference>
<evidence type="ECO:0000313" key="14">
    <source>
        <dbReference type="EnsemblMetazoa" id="GPAI000601-PA"/>
    </source>
</evidence>
<dbReference type="SUPFAM" id="SSF50156">
    <property type="entry name" value="PDZ domain-like"/>
    <property type="match status" value="2"/>
</dbReference>
<reference evidence="15" key="1">
    <citation type="submission" date="2014-03" db="EMBL/GenBank/DDBJ databases">
        <authorList>
            <person name="Aksoy S."/>
            <person name="Warren W."/>
            <person name="Wilson R.K."/>
        </authorList>
    </citation>
    <scope>NUCLEOTIDE SEQUENCE [LARGE SCALE GENOMIC DNA]</scope>
    <source>
        <strain evidence="15">IAEA</strain>
    </source>
</reference>
<sequence>MGDLIMSMFKRYANIKDSGCLIPGHGGPLHNFLFSIILFWGIFMLGMPSYKIIIQDVIPNSEADQIGISANMEIKKINNIKVSDWSNVYENFKKDAILIRLTYPNSFITVEKKVKLKNTKSSLNYDDPIINFGIIPLIPNISTNIESIELNSPAMKYGLRKNDKIIRINNIEIQNSWYLLSYVLRNNPNKMLTMDIERNENIIQIKVLCGTKMLNGIKEGVINLIPIPVLDGGHILFLIVEKCLGSPIPKKIQIIRLEKVHEEHMLINLPIQAGQIATSEKISETIRILFATKLFSNIKILKNSNTLIIQVQECAIIKNITFSGKENTKIHIYTHFLPKNLVTLDIKIFENFGKRLYVHRIYFTGYESTREIVFRRELSQLEGDVLKISNVKNDINKINNLKYAEVIDIKIEDNVNIPNHYFIPISSFHHIAWMIRTYLGYTHGLNNKQVPFYDKFYTGGFETIRGFYHHTVGPKIINYNCNSASQCFNNPDMHPNIIGGNAIAVVNIELILPVTYAVEKIAIINLVNIFQKSPQQALAAKKLEIEFQDRATELDLIQKDLNAKIEILKRNAKNMDANARNALEEALNAQRENFSNKAKSFDHDQMQRQHEEQNKIIMQIKKI</sequence>
<evidence type="ECO:0000256" key="4">
    <source>
        <dbReference type="ARBA" id="ARBA00022670"/>
    </source>
</evidence>
<comment type="cofactor">
    <cofactor evidence="1">
        <name>Zn(2+)</name>
        <dbReference type="ChEBI" id="CHEBI:29105"/>
    </cofactor>
</comment>
<dbReference type="InterPro" id="IPR004387">
    <property type="entry name" value="Pept_M50_Zn"/>
</dbReference>
<keyword evidence="6" id="KW-0378">Hydrolase</keyword>
<keyword evidence="7" id="KW-0862">Zinc</keyword>
<keyword evidence="9" id="KW-0482">Metalloprotease</keyword>
<dbReference type="Pfam" id="PF01103">
    <property type="entry name" value="Omp85"/>
    <property type="match status" value="1"/>
</dbReference>